<accession>A0A834RF79</accession>
<organism evidence="7">
    <name type="scientific">Sarcoptes scabiei</name>
    <name type="common">Itch mite</name>
    <name type="synonym">Acarus scabiei</name>
    <dbReference type="NCBI Taxonomy" id="52283"/>
    <lineage>
        <taxon>Eukaryota</taxon>
        <taxon>Metazoa</taxon>
        <taxon>Ecdysozoa</taxon>
        <taxon>Arthropoda</taxon>
        <taxon>Chelicerata</taxon>
        <taxon>Arachnida</taxon>
        <taxon>Acari</taxon>
        <taxon>Acariformes</taxon>
        <taxon>Sarcoptiformes</taxon>
        <taxon>Astigmata</taxon>
        <taxon>Psoroptidia</taxon>
        <taxon>Sarcoptoidea</taxon>
        <taxon>Sarcoptidae</taxon>
        <taxon>Sarcoptinae</taxon>
        <taxon>Sarcoptes</taxon>
    </lineage>
</organism>
<dbReference type="AlphaFoldDB" id="A0A834RF79"/>
<dbReference type="InterPro" id="IPR037850">
    <property type="entry name" value="RBBP5/Swd1"/>
</dbReference>
<dbReference type="OMA" id="DYEDDIM"/>
<evidence type="ECO:0000256" key="5">
    <source>
        <dbReference type="PROSITE-ProRule" id="PRU00221"/>
    </source>
</evidence>
<name>A0A834RF79_SARSC</name>
<evidence type="ECO:0000313" key="9">
    <source>
        <dbReference type="Proteomes" id="UP000070412"/>
    </source>
</evidence>
<sequence>MNLQLLEKFGQQFPEEYDTILEGSSYAITLAFNRYGTILAAGCNDGKIQLWDFMTREVAKTITAHLGPVTSLSWSRNGKYLASSSTDWGVYVWDVLKSTAIIRWRLNSPINQCQFSPRDHTILLVHTLKKSYLVQYEFVKKENGEDEIGKWVAEDKIPSDYDLDLELCSTFDRRGENIYCGTNKGKIRIFRIEKGTIKFTFLVYFRVSNSAIKQIEFSLKKKNIFLVLSADKILRIYDSNAINEKLLTAKKDDCGELFIEIDPFQRIQDLINKTVWKKCIFSSGEADFVCASSQRDHTVSLWDRLNGSFLQILFGMRGGETVADVAWHPLRSVIAILTAGCVTLFTEPQVENWSAFAPDFKELEENIDYNERESEFDEFDEDRSPPRMESDNREEEDIEVDIEKPVTNELFLSSDEEEEDQDALLYIPLTLDIEYDEPDQNVPATPKKNQNQPLPKNKKRDQNQDNAVNYDSTNTYNIVP</sequence>
<dbReference type="PROSITE" id="PS00678">
    <property type="entry name" value="WD_REPEATS_1"/>
    <property type="match status" value="1"/>
</dbReference>
<evidence type="ECO:0000256" key="2">
    <source>
        <dbReference type="ARBA" id="ARBA00022574"/>
    </source>
</evidence>
<dbReference type="Gene3D" id="2.130.10.10">
    <property type="entry name" value="YVTN repeat-like/Quinoprotein amine dehydrogenase"/>
    <property type="match status" value="2"/>
</dbReference>
<reference evidence="9" key="1">
    <citation type="journal article" date="2020" name="PLoS Negl. Trop. Dis.">
        <title>High-quality nuclear genome for Sarcoptes scabiei-A critical resource for a neglected parasite.</title>
        <authorList>
            <person name="Korhonen P.K."/>
            <person name="Gasser R.B."/>
            <person name="Ma G."/>
            <person name="Wang T."/>
            <person name="Stroehlein A.J."/>
            <person name="Young N.D."/>
            <person name="Ang C.S."/>
            <person name="Fernando D.D."/>
            <person name="Lu H.C."/>
            <person name="Taylor S."/>
            <person name="Reynolds S.L."/>
            <person name="Mofiz E."/>
            <person name="Najaraj S.H."/>
            <person name="Gowda H."/>
            <person name="Madugundu A."/>
            <person name="Renuse S."/>
            <person name="Holt D."/>
            <person name="Pandey A."/>
            <person name="Papenfuss A.T."/>
            <person name="Fischer K."/>
        </authorList>
    </citation>
    <scope>NUCLEOTIDE SEQUENCE [LARGE SCALE GENOMIC DNA]</scope>
</reference>
<feature type="region of interest" description="Disordered" evidence="6">
    <location>
        <begin position="436"/>
        <end position="480"/>
    </location>
</feature>
<feature type="repeat" description="WD" evidence="5">
    <location>
        <begin position="62"/>
        <end position="103"/>
    </location>
</feature>
<dbReference type="Proteomes" id="UP000070412">
    <property type="component" value="Unassembled WGS sequence"/>
</dbReference>
<dbReference type="InterPro" id="IPR015943">
    <property type="entry name" value="WD40/YVTN_repeat-like_dom_sf"/>
</dbReference>
<evidence type="ECO:0000256" key="3">
    <source>
        <dbReference type="ARBA" id="ARBA00022737"/>
    </source>
</evidence>
<feature type="compositionally biased region" description="Low complexity" evidence="6">
    <location>
        <begin position="446"/>
        <end position="455"/>
    </location>
</feature>
<dbReference type="Pfam" id="PF00400">
    <property type="entry name" value="WD40"/>
    <property type="match status" value="2"/>
</dbReference>
<dbReference type="InterPro" id="IPR036322">
    <property type="entry name" value="WD40_repeat_dom_sf"/>
</dbReference>
<evidence type="ECO:0000256" key="4">
    <source>
        <dbReference type="ARBA" id="ARBA00023242"/>
    </source>
</evidence>
<dbReference type="EMBL" id="WVUK01000056">
    <property type="protein sequence ID" value="KAF7492443.1"/>
    <property type="molecule type" value="Genomic_DNA"/>
</dbReference>
<evidence type="ECO:0000313" key="8">
    <source>
        <dbReference type="EnsemblMetazoa" id="KAF7492443.1"/>
    </source>
</evidence>
<keyword evidence="9" id="KW-1185">Reference proteome</keyword>
<dbReference type="PROSITE" id="PS50294">
    <property type="entry name" value="WD_REPEATS_REGION"/>
    <property type="match status" value="1"/>
</dbReference>
<dbReference type="GO" id="GO:0048188">
    <property type="term" value="C:Set1C/COMPASS complex"/>
    <property type="evidence" value="ECO:0007669"/>
    <property type="project" value="InterPro"/>
</dbReference>
<dbReference type="SUPFAM" id="SSF50978">
    <property type="entry name" value="WD40 repeat-like"/>
    <property type="match status" value="1"/>
</dbReference>
<dbReference type="InterPro" id="IPR001680">
    <property type="entry name" value="WD40_rpt"/>
</dbReference>
<feature type="region of interest" description="Disordered" evidence="6">
    <location>
        <begin position="371"/>
        <end position="407"/>
    </location>
</feature>
<keyword evidence="4" id="KW-0539">Nucleus</keyword>
<reference evidence="8" key="3">
    <citation type="submission" date="2022-06" db="UniProtKB">
        <authorList>
            <consortium name="EnsemblMetazoa"/>
        </authorList>
    </citation>
    <scope>IDENTIFICATION</scope>
</reference>
<evidence type="ECO:0000313" key="7">
    <source>
        <dbReference type="EMBL" id="KAF7492443.1"/>
    </source>
</evidence>
<dbReference type="PANTHER" id="PTHR44040:SF1">
    <property type="entry name" value="RETINOBLASTOMA-BINDING PROTEIN 5"/>
    <property type="match status" value="1"/>
</dbReference>
<keyword evidence="3" id="KW-0677">Repeat</keyword>
<feature type="compositionally biased region" description="Basic and acidic residues" evidence="6">
    <location>
        <begin position="382"/>
        <end position="391"/>
    </location>
</feature>
<gene>
    <name evidence="7" type="ORF">SSS_1116</name>
</gene>
<dbReference type="PANTHER" id="PTHR44040">
    <property type="entry name" value="RETINOBLASTOMA-BINDING PROTEIN 5"/>
    <property type="match status" value="1"/>
</dbReference>
<dbReference type="OrthoDB" id="196858at2759"/>
<dbReference type="SMART" id="SM00320">
    <property type="entry name" value="WD40"/>
    <property type="match status" value="5"/>
</dbReference>
<proteinExistence type="predicted"/>
<dbReference type="InterPro" id="IPR019775">
    <property type="entry name" value="WD40_repeat_CS"/>
</dbReference>
<dbReference type="EnsemblMetazoa" id="SSS_1116s_mrna">
    <property type="protein sequence ID" value="KAF7492443.1"/>
    <property type="gene ID" value="SSS_1116"/>
</dbReference>
<feature type="repeat" description="WD" evidence="5">
    <location>
        <begin position="29"/>
        <end position="61"/>
    </location>
</feature>
<evidence type="ECO:0000256" key="6">
    <source>
        <dbReference type="SAM" id="MobiDB-lite"/>
    </source>
</evidence>
<keyword evidence="2 5" id="KW-0853">WD repeat</keyword>
<reference evidence="7" key="2">
    <citation type="submission" date="2020-01" db="EMBL/GenBank/DDBJ databases">
        <authorList>
            <person name="Korhonen P.K.K."/>
            <person name="Guangxu M.G."/>
            <person name="Wang T.W."/>
            <person name="Stroehlein A.J.S."/>
            <person name="Young N.D."/>
            <person name="Ang C.-S.A."/>
            <person name="Fernando D.W.F."/>
            <person name="Lu H.L."/>
            <person name="Taylor S.T."/>
            <person name="Ehtesham M.E.M."/>
            <person name="Najaraj S.H.N."/>
            <person name="Harsha G.H.G."/>
            <person name="Madugundu A.M."/>
            <person name="Renuse S.R."/>
            <person name="Holt D.H."/>
            <person name="Pandey A.P."/>
            <person name="Papenfuss A.P."/>
            <person name="Gasser R.B.G."/>
            <person name="Fischer K.F."/>
        </authorList>
    </citation>
    <scope>NUCLEOTIDE SEQUENCE</scope>
    <source>
        <strain evidence="7">SSS_KF_BRIS2020</strain>
    </source>
</reference>
<evidence type="ECO:0000256" key="1">
    <source>
        <dbReference type="ARBA" id="ARBA00004123"/>
    </source>
</evidence>
<protein>
    <submittedName>
        <fullName evidence="7">Retinoblastoma-binding protein 5 -like protein</fullName>
    </submittedName>
</protein>
<dbReference type="PROSITE" id="PS50082">
    <property type="entry name" value="WD_REPEATS_2"/>
    <property type="match status" value="2"/>
</dbReference>
<comment type="subcellular location">
    <subcellularLocation>
        <location evidence="1">Nucleus</location>
    </subcellularLocation>
</comment>
<feature type="compositionally biased region" description="Polar residues" evidence="6">
    <location>
        <begin position="464"/>
        <end position="480"/>
    </location>
</feature>